<dbReference type="Proteomes" id="UP001163603">
    <property type="component" value="Chromosome 1"/>
</dbReference>
<sequence length="531" mass="60110">MEELHNLIALHQTTFIVHMSLSLSLHFFMNAKKLGLISKGYAWIMTANSMNCPRFTREYDTSSMQGVIGLKSYIPPSKDLKSFSLRWRKKFLLETNMEVMELNTICVWAYDVVCGLAMAAERARPKISLIQNQDSTLNWMDLGDINTAVAAHVNVIGRHQRRLGFWAPVRATSRTVYSYRHGRQLSSSSDLEGIVWPGGSAKIPKEYAVRSDKKFRIGVIPNPGFPELVNVDHDFETNVTSITGFCIDVFSSTIETLHYEVDYEFIPYPDAWERNNGTFRELVHQMYVQDFDAAVGDITITLKRSLYVDFTLPYTDMGVGIIAPKDSKNMWIFLKPLTTELWLSSAGLFILTGLVIWLIERRINNEFQVIQMLNLQPFRSPEEYANALSRGSKKGGVSAIIDEIPYIKIFLARYSADYSMITSTSSTNGFGFVFRKGSPLVSDMSNAIPKLRENGRLIMLENLWFQSHQSTFTSGDASNNVKPLTLDSFRGLFLITGVSSALALSLLYGFVLYRNWHVVENLLAGIVARRV</sequence>
<protein>
    <submittedName>
        <fullName evidence="1">Uncharacterized protein</fullName>
    </submittedName>
</protein>
<gene>
    <name evidence="1" type="ORF">Pint_03104</name>
</gene>
<organism evidence="1 2">
    <name type="scientific">Pistacia integerrima</name>
    <dbReference type="NCBI Taxonomy" id="434235"/>
    <lineage>
        <taxon>Eukaryota</taxon>
        <taxon>Viridiplantae</taxon>
        <taxon>Streptophyta</taxon>
        <taxon>Embryophyta</taxon>
        <taxon>Tracheophyta</taxon>
        <taxon>Spermatophyta</taxon>
        <taxon>Magnoliopsida</taxon>
        <taxon>eudicotyledons</taxon>
        <taxon>Gunneridae</taxon>
        <taxon>Pentapetalae</taxon>
        <taxon>rosids</taxon>
        <taxon>malvids</taxon>
        <taxon>Sapindales</taxon>
        <taxon>Anacardiaceae</taxon>
        <taxon>Pistacia</taxon>
    </lineage>
</organism>
<evidence type="ECO:0000313" key="2">
    <source>
        <dbReference type="Proteomes" id="UP001163603"/>
    </source>
</evidence>
<proteinExistence type="predicted"/>
<evidence type="ECO:0000313" key="1">
    <source>
        <dbReference type="EMBL" id="KAJ0053033.1"/>
    </source>
</evidence>
<reference evidence="2" key="1">
    <citation type="journal article" date="2023" name="G3 (Bethesda)">
        <title>Genome assembly and association tests identify interacting loci associated with vigor, precocity, and sex in interspecific pistachio rootstocks.</title>
        <authorList>
            <person name="Palmer W."/>
            <person name="Jacygrad E."/>
            <person name="Sagayaradj S."/>
            <person name="Cavanaugh K."/>
            <person name="Han R."/>
            <person name="Bertier L."/>
            <person name="Beede B."/>
            <person name="Kafkas S."/>
            <person name="Golino D."/>
            <person name="Preece J."/>
            <person name="Michelmore R."/>
        </authorList>
    </citation>
    <scope>NUCLEOTIDE SEQUENCE [LARGE SCALE GENOMIC DNA]</scope>
</reference>
<dbReference type="EMBL" id="CM047736">
    <property type="protein sequence ID" value="KAJ0053033.1"/>
    <property type="molecule type" value="Genomic_DNA"/>
</dbReference>
<keyword evidence="2" id="KW-1185">Reference proteome</keyword>
<comment type="caution">
    <text evidence="1">The sequence shown here is derived from an EMBL/GenBank/DDBJ whole genome shotgun (WGS) entry which is preliminary data.</text>
</comment>
<accession>A0ACC0ZJQ0</accession>
<name>A0ACC0ZJQ0_9ROSI</name>